<sequence>MHVEELFEEEINSVSSTDDGVYLEILIDNKSSILHTINMALGDQLMFLSRFNFCIKIDYIHLCNKYPVEYRKLLNLNQTTITINRFLNNMIKKVLGWLNYTNIEAITANNHKMSNQLTVNPVYYFTMSFTGFTVLNTQPVILEQREIIQNGVTCDNHYVNQKKLFFIEVTVEKYSGKQLENGPDQYLHTKNYICGNNTCPNKTILMTTLTKTFYFTENDRVFKENHEKTKNYCDTCKNKLSLYLEEVIYTYEYNIHYRNMIYNGISHCNLEDGFYLIAGYLERNHLGHNNFMILEATKKEDWIYKSKYDLSAETIDEYLSEYIRLFKIDQITPDLKCLIIILNMFNIIDYRVAQNNNIVMQYYRNFKVIIYTNDVRYVTHIAKLFLRQINISNINDLGANRALIILDLDCKMPKKYDIRKFNCFKLQFNEYPSYQYNKADEINLEQNFYSDLNTETIQEIYLTLRKLHKGSIPPENLLNLTDLLFHSITSITKNVFKDPFIKRVLLTLFSKSIV</sequence>
<dbReference type="AlphaFoldDB" id="A0A1Y1S7X6"/>
<evidence type="ECO:0000313" key="1">
    <source>
        <dbReference type="EMBL" id="ORD94519.1"/>
    </source>
</evidence>
<comment type="caution">
    <text evidence="1">The sequence shown here is derived from an EMBL/GenBank/DDBJ whole genome shotgun (WGS) entry which is preliminary data.</text>
</comment>
<gene>
    <name evidence="1" type="ORF">ECANGB1_607</name>
</gene>
<dbReference type="VEuPathDB" id="MicrosporidiaDB:ECANGB1_607"/>
<reference evidence="1 2" key="1">
    <citation type="journal article" date="2017" name="Environ. Microbiol.">
        <title>Decay of the glycolytic pathway and adaptation to intranuclear parasitism within Enterocytozoonidae microsporidia.</title>
        <authorList>
            <person name="Wiredu Boakye D."/>
            <person name="Jaroenlak P."/>
            <person name="Prachumwat A."/>
            <person name="Williams T.A."/>
            <person name="Bateman K.S."/>
            <person name="Itsathitphaisarn O."/>
            <person name="Sritunyalucksana K."/>
            <person name="Paszkiewicz K.H."/>
            <person name="Moore K.A."/>
            <person name="Stentiford G.D."/>
            <person name="Williams B.A."/>
        </authorList>
    </citation>
    <scope>NUCLEOTIDE SEQUENCE [LARGE SCALE GENOMIC DNA]</scope>
    <source>
        <strain evidence="1 2">GB1</strain>
    </source>
</reference>
<evidence type="ECO:0000313" key="2">
    <source>
        <dbReference type="Proteomes" id="UP000192639"/>
    </source>
</evidence>
<protein>
    <submittedName>
        <fullName evidence="1">Uncharacterized protein</fullName>
    </submittedName>
</protein>
<organism evidence="1 2">
    <name type="scientific">Enterospora canceri</name>
    <dbReference type="NCBI Taxonomy" id="1081671"/>
    <lineage>
        <taxon>Eukaryota</taxon>
        <taxon>Fungi</taxon>
        <taxon>Fungi incertae sedis</taxon>
        <taxon>Microsporidia</taxon>
        <taxon>Enterocytozoonidae</taxon>
        <taxon>Enterospora</taxon>
    </lineage>
</organism>
<name>A0A1Y1S7X6_9MICR</name>
<dbReference type="OrthoDB" id="10652350at2759"/>
<dbReference type="EMBL" id="LWDP01000017">
    <property type="protein sequence ID" value="ORD94519.1"/>
    <property type="molecule type" value="Genomic_DNA"/>
</dbReference>
<proteinExistence type="predicted"/>
<accession>A0A1Y1S7X6</accession>
<keyword evidence="2" id="KW-1185">Reference proteome</keyword>
<dbReference type="Proteomes" id="UP000192639">
    <property type="component" value="Unassembled WGS sequence"/>
</dbReference>